<evidence type="ECO:0000256" key="8">
    <source>
        <dbReference type="RuleBase" id="RU371113"/>
    </source>
</evidence>
<comment type="catalytic activity">
    <reaction evidence="7">
        <text>a 3'-end 3'-phospho-ribonucleotide-RNA + a 5'-end dephospho-ribonucleoside-RNA + GTP = a ribonucleotidyl-ribonucleotide-RNA + GMP + diphosphate</text>
        <dbReference type="Rhea" id="RHEA:68076"/>
        <dbReference type="Rhea" id="RHEA-COMP:10463"/>
        <dbReference type="Rhea" id="RHEA-COMP:13936"/>
        <dbReference type="Rhea" id="RHEA-COMP:17355"/>
        <dbReference type="ChEBI" id="CHEBI:33019"/>
        <dbReference type="ChEBI" id="CHEBI:37565"/>
        <dbReference type="ChEBI" id="CHEBI:58115"/>
        <dbReference type="ChEBI" id="CHEBI:83062"/>
        <dbReference type="ChEBI" id="CHEBI:138284"/>
        <dbReference type="ChEBI" id="CHEBI:173118"/>
        <dbReference type="EC" id="6.5.1.8"/>
    </reaction>
</comment>
<dbReference type="EC" id="6.5.1.-" evidence="8"/>
<dbReference type="InterPro" id="IPR001233">
    <property type="entry name" value="RtcB"/>
</dbReference>
<reference evidence="9 10" key="1">
    <citation type="submission" date="2022-04" db="EMBL/GenBank/DDBJ databases">
        <title>Positive selection, recombination, and allopatry shape intraspecific diversity of widespread and dominant cyanobacteria.</title>
        <authorList>
            <person name="Wei J."/>
            <person name="Shu W."/>
            <person name="Hu C."/>
        </authorList>
    </citation>
    <scope>NUCLEOTIDE SEQUENCE [LARGE SCALE GENOMIC DNA]</scope>
    <source>
        <strain evidence="9 10">GB2-A4</strain>
    </source>
</reference>
<comment type="caution">
    <text evidence="9">The sequence shown here is derived from an EMBL/GenBank/DDBJ whole genome shotgun (WGS) entry which is preliminary data.</text>
</comment>
<gene>
    <name evidence="8" type="primary">rtcB</name>
    <name evidence="9" type="ORF">NC998_15680</name>
</gene>
<keyword evidence="5" id="KW-0342">GTP-binding</keyword>
<keyword evidence="3" id="KW-0547">Nucleotide-binding</keyword>
<keyword evidence="4" id="KW-0692">RNA repair</keyword>
<comment type="cofactor">
    <cofactor evidence="8">
        <name>Mn(2+)</name>
        <dbReference type="ChEBI" id="CHEBI:29035"/>
    </cofactor>
    <text evidence="8">Binds 2 manganese ions per subunit.</text>
</comment>
<evidence type="ECO:0000313" key="10">
    <source>
        <dbReference type="Proteomes" id="UP001464891"/>
    </source>
</evidence>
<keyword evidence="10" id="KW-1185">Reference proteome</keyword>
<dbReference type="PROSITE" id="PS01288">
    <property type="entry name" value="UPF0027"/>
    <property type="match status" value="1"/>
</dbReference>
<evidence type="ECO:0000313" key="9">
    <source>
        <dbReference type="EMBL" id="MEP0818539.1"/>
    </source>
</evidence>
<keyword evidence="2 8" id="KW-0479">Metal-binding</keyword>
<keyword evidence="6 8" id="KW-0464">Manganese</keyword>
<protein>
    <recommendedName>
        <fullName evidence="8">tRNA-splicing ligase RtcB</fullName>
        <ecNumber evidence="8">6.5.1.-</ecNumber>
    </recommendedName>
</protein>
<comment type="subunit">
    <text evidence="8">Monomer.</text>
</comment>
<dbReference type="PANTHER" id="PTHR11118:SF1">
    <property type="entry name" value="RNA-SPLICING LIGASE RTCB HOMOLOG"/>
    <property type="match status" value="1"/>
</dbReference>
<accession>A0ABV0JA73</accession>
<evidence type="ECO:0000256" key="5">
    <source>
        <dbReference type="ARBA" id="ARBA00023134"/>
    </source>
</evidence>
<dbReference type="EMBL" id="JAMPKM010000009">
    <property type="protein sequence ID" value="MEP0818539.1"/>
    <property type="molecule type" value="Genomic_DNA"/>
</dbReference>
<dbReference type="PANTHER" id="PTHR11118">
    <property type="entry name" value="RNA-SPLICING LIGASE RTCB HOMOLOG"/>
    <property type="match status" value="1"/>
</dbReference>
<evidence type="ECO:0000256" key="4">
    <source>
        <dbReference type="ARBA" id="ARBA00022800"/>
    </source>
</evidence>
<dbReference type="Pfam" id="PF01139">
    <property type="entry name" value="RtcB"/>
    <property type="match status" value="1"/>
</dbReference>
<dbReference type="SUPFAM" id="SSF103365">
    <property type="entry name" value="Hypothetical protein PH1602"/>
    <property type="match status" value="1"/>
</dbReference>
<dbReference type="RefSeq" id="WP_190436769.1">
    <property type="nucleotide sequence ID" value="NZ_JAMPKM010000009.1"/>
</dbReference>
<dbReference type="InterPro" id="IPR036025">
    <property type="entry name" value="RtcB-like_sf"/>
</dbReference>
<comment type="similarity">
    <text evidence="8">Belongs to the RtcB family.</text>
</comment>
<name>A0ABV0JA73_9CYAN</name>
<evidence type="ECO:0000256" key="6">
    <source>
        <dbReference type="ARBA" id="ARBA00023211"/>
    </source>
</evidence>
<dbReference type="Gene3D" id="3.90.1860.10">
    <property type="entry name" value="tRNA-splicing ligase RtcB"/>
    <property type="match status" value="1"/>
</dbReference>
<evidence type="ECO:0000256" key="1">
    <source>
        <dbReference type="ARBA" id="ARBA00022598"/>
    </source>
</evidence>
<evidence type="ECO:0000256" key="3">
    <source>
        <dbReference type="ARBA" id="ARBA00022741"/>
    </source>
</evidence>
<evidence type="ECO:0000256" key="2">
    <source>
        <dbReference type="ARBA" id="ARBA00022723"/>
    </source>
</evidence>
<keyword evidence="1 8" id="KW-0436">Ligase</keyword>
<organism evidence="9 10">
    <name type="scientific">Trichocoleus desertorum GB2-A4</name>
    <dbReference type="NCBI Taxonomy" id="2933944"/>
    <lineage>
        <taxon>Bacteria</taxon>
        <taxon>Bacillati</taxon>
        <taxon>Cyanobacteriota</taxon>
        <taxon>Cyanophyceae</taxon>
        <taxon>Leptolyngbyales</taxon>
        <taxon>Trichocoleusaceae</taxon>
        <taxon>Trichocoleus</taxon>
    </lineage>
</organism>
<sequence length="487" mass="53148">MEALHRVAKKVSDTIWEIPVSYKEGMRVPARIYATEKLIKDIDEGVIDQITNVATLPGITKYALCMPDGHFGYGFPIGGVAAMDVEQGGVISPGGIGFDINCGMRLVVTNLTYKDVKPHIKQLVDKLYKSVPAGVGSKGFVKLSRNDFRQVLQQGARWCVDNGYGWEADLELMEENGCLAGANPDKVSEKAIDRGFNQIGTLGSGNHYLEIQVAKKENIYDRELARAFGITIPDQVVIMFHCGSRGFGHQVATDYLQVFLKVMESKYGIKVLDRELACAPFDSPEGQAYFAAMQCGINMSFANRQVILHRIREVFSEVFGRSAEDLGLEMVYDVAHNTAKLEQHIVDGQARSLLVHRKGATRAFGPDMSDVPEAYKVYGQPVIIGGSMETGSYLLAGVPTGDQTFFSTAHGSGRKMSRTKARKTWSGDVLQKEMLSKGIYVRSTSASGLAEEAGGAYKNVDDVIEAAELAGISKRVARLTPIGNIKG</sequence>
<dbReference type="Proteomes" id="UP001464891">
    <property type="component" value="Unassembled WGS sequence"/>
</dbReference>
<proteinExistence type="inferred from homology"/>
<evidence type="ECO:0000256" key="7">
    <source>
        <dbReference type="ARBA" id="ARBA00047746"/>
    </source>
</evidence>